<comment type="caution">
    <text evidence="5">The sequence shown here is derived from an EMBL/GenBank/DDBJ whole genome shotgun (WGS) entry which is preliminary data.</text>
</comment>
<evidence type="ECO:0000256" key="2">
    <source>
        <dbReference type="ARBA" id="ARBA00022737"/>
    </source>
</evidence>
<dbReference type="PANTHER" id="PTHR32410:SF216">
    <property type="entry name" value="PHORBOL-ESTER_DAG-TYPE DOMAIN-CONTAINING PROTEIN"/>
    <property type="match status" value="1"/>
</dbReference>
<organism evidence="5 6">
    <name type="scientific">Phtheirospermum japonicum</name>
    <dbReference type="NCBI Taxonomy" id="374723"/>
    <lineage>
        <taxon>Eukaryota</taxon>
        <taxon>Viridiplantae</taxon>
        <taxon>Streptophyta</taxon>
        <taxon>Embryophyta</taxon>
        <taxon>Tracheophyta</taxon>
        <taxon>Spermatophyta</taxon>
        <taxon>Magnoliopsida</taxon>
        <taxon>eudicotyledons</taxon>
        <taxon>Gunneridae</taxon>
        <taxon>Pentapetalae</taxon>
        <taxon>asterids</taxon>
        <taxon>lamiids</taxon>
        <taxon>Lamiales</taxon>
        <taxon>Orobanchaceae</taxon>
        <taxon>Orobanchaceae incertae sedis</taxon>
        <taxon>Phtheirospermum</taxon>
    </lineage>
</organism>
<feature type="domain" description="Phorbol-ester/DAG-type" evidence="4">
    <location>
        <begin position="606"/>
        <end position="659"/>
    </location>
</feature>
<dbReference type="InterPro" id="IPR002219">
    <property type="entry name" value="PKC_DAG/PE"/>
</dbReference>
<dbReference type="Pfam" id="PF03107">
    <property type="entry name" value="C1_2"/>
    <property type="match status" value="3"/>
</dbReference>
<dbReference type="InterPro" id="IPR004146">
    <property type="entry name" value="DC1"/>
</dbReference>
<keyword evidence="2" id="KW-0677">Repeat</keyword>
<evidence type="ECO:0000259" key="4">
    <source>
        <dbReference type="PROSITE" id="PS50081"/>
    </source>
</evidence>
<dbReference type="Gene3D" id="3.30.40.10">
    <property type="entry name" value="Zinc/RING finger domain, C3HC4 (zinc finger)"/>
    <property type="match status" value="1"/>
</dbReference>
<dbReference type="AlphaFoldDB" id="A0A830DBI6"/>
<dbReference type="InterPro" id="IPR053192">
    <property type="entry name" value="Vacuole_Formation_Reg"/>
</dbReference>
<protein>
    <recommendedName>
        <fullName evidence="4">Phorbol-ester/DAG-type domain-containing protein</fullName>
    </recommendedName>
</protein>
<dbReference type="InterPro" id="IPR046349">
    <property type="entry name" value="C1-like_sf"/>
</dbReference>
<accession>A0A830DBI6</accession>
<dbReference type="PROSITE" id="PS50081">
    <property type="entry name" value="ZF_DAG_PE_2"/>
    <property type="match status" value="1"/>
</dbReference>
<dbReference type="PANTHER" id="PTHR32410">
    <property type="entry name" value="CYSTEINE/HISTIDINE-RICH C1 DOMAIN FAMILY PROTEIN"/>
    <property type="match status" value="1"/>
</dbReference>
<keyword evidence="1" id="KW-0479">Metal-binding</keyword>
<dbReference type="OrthoDB" id="1884766at2759"/>
<sequence length="659" mass="73751">MASYRELLKLLKDLDYYSPEVENKIDPDDGNTVACDACRLPIFSTPFVTTTTVDPSVLLHDQCTNDHLPPILKAHPLHPWGDLILHPGTTTSSPSLYNCNRCDSICGSKFYVCGGSSSSSSSSYGYFDYNECDIKLDLSCALTIKILHRSHEHRLTAIKGKSLLSSFICGACGTQHHPPAAGGSLATWDLRSYVCSPCDFWIHPDCALLPNAIILIGHPHPHLVSIRNKCAICDHPYDKESDGSGLYVCYQCGYSAHIKCAVYSDPHHISFKPVLIRDAQIPNLVRLPMPNEHTSVMKTVITNYVGGASCSDSSNGDHTTITSTDDHQSDKIHEHPLIFHDHHQPAVARVCNACVQIISPSDPFYSCANNNNNNNKLAGPCRDFFLHRCCAHLPATLITQHGAHRDNSHPLTLLSKVDMHSPFNNMFLCVGCQRKCNGFAYACEECGFYVDVVCAFMHTSIMHDAHAKSHILQPRRLFDFSLQTCICCGHNIEARFGIGYECNNCRNFSIHAKCALLPDTVTHKFDRHPLKLITTTTTLHHHRSLVVSDQNEEIMFCEICEEDIDREVWYYGCKECDQSFHIDCIPTLDHLSRIKFGFTTTVRVPGHDCPLACVRALSVHGYPCQCGHCERIIREYDEIAFECSECYFRIHAMCVGRKS</sequence>
<evidence type="ECO:0000313" key="6">
    <source>
        <dbReference type="Proteomes" id="UP000653305"/>
    </source>
</evidence>
<gene>
    <name evidence="5" type="ORF">PHJA_002689500</name>
</gene>
<dbReference type="EMBL" id="BMAC01001068">
    <property type="protein sequence ID" value="GFQ05454.1"/>
    <property type="molecule type" value="Genomic_DNA"/>
</dbReference>
<name>A0A830DBI6_9LAMI</name>
<evidence type="ECO:0000256" key="3">
    <source>
        <dbReference type="ARBA" id="ARBA00022833"/>
    </source>
</evidence>
<dbReference type="SUPFAM" id="SSF57889">
    <property type="entry name" value="Cysteine-rich domain"/>
    <property type="match status" value="3"/>
</dbReference>
<dbReference type="Proteomes" id="UP000653305">
    <property type="component" value="Unassembled WGS sequence"/>
</dbReference>
<keyword evidence="6" id="KW-1185">Reference proteome</keyword>
<reference evidence="5" key="1">
    <citation type="submission" date="2020-07" db="EMBL/GenBank/DDBJ databases">
        <title>Ethylene signaling mediates host invasion by parasitic plants.</title>
        <authorList>
            <person name="Yoshida S."/>
        </authorList>
    </citation>
    <scope>NUCLEOTIDE SEQUENCE</scope>
    <source>
        <strain evidence="5">Okayama</strain>
    </source>
</reference>
<evidence type="ECO:0000313" key="5">
    <source>
        <dbReference type="EMBL" id="GFQ05454.1"/>
    </source>
</evidence>
<keyword evidence="3" id="KW-0862">Zinc</keyword>
<dbReference type="InterPro" id="IPR013083">
    <property type="entry name" value="Znf_RING/FYVE/PHD"/>
</dbReference>
<evidence type="ECO:0000256" key="1">
    <source>
        <dbReference type="ARBA" id="ARBA00022723"/>
    </source>
</evidence>
<proteinExistence type="predicted"/>
<dbReference type="GO" id="GO:0046872">
    <property type="term" value="F:metal ion binding"/>
    <property type="evidence" value="ECO:0007669"/>
    <property type="project" value="UniProtKB-KW"/>
</dbReference>